<evidence type="ECO:0000313" key="5">
    <source>
        <dbReference type="Proteomes" id="UP000469430"/>
    </source>
</evidence>
<dbReference type="OrthoDB" id="7390033at2"/>
<proteinExistence type="inferred from homology"/>
<feature type="transmembrane region" description="Helical" evidence="3">
    <location>
        <begin position="51"/>
        <end position="72"/>
    </location>
</feature>
<dbReference type="Gene3D" id="1.20.120.1760">
    <property type="match status" value="1"/>
</dbReference>
<reference evidence="4 5" key="1">
    <citation type="submission" date="2019-12" db="EMBL/GenBank/DDBJ databases">
        <title>Genomic-based taxomic classification of the family Erythrobacteraceae.</title>
        <authorList>
            <person name="Xu L."/>
        </authorList>
    </citation>
    <scope>NUCLEOTIDE SEQUENCE [LARGE SCALE GENOMIC DNA]</scope>
    <source>
        <strain evidence="4 5">S36</strain>
    </source>
</reference>
<keyword evidence="5" id="KW-1185">Reference proteome</keyword>
<dbReference type="InterPro" id="IPR043130">
    <property type="entry name" value="CDP-OH_PTrfase_TM_dom"/>
</dbReference>
<dbReference type="InterPro" id="IPR000462">
    <property type="entry name" value="CDP-OH_P_trans"/>
</dbReference>
<evidence type="ECO:0000313" key="4">
    <source>
        <dbReference type="EMBL" id="MXO99197.1"/>
    </source>
</evidence>
<gene>
    <name evidence="4" type="ORF">GRI97_09365</name>
</gene>
<dbReference type="GO" id="GO:0016020">
    <property type="term" value="C:membrane"/>
    <property type="evidence" value="ECO:0007669"/>
    <property type="project" value="InterPro"/>
</dbReference>
<dbReference type="Proteomes" id="UP000469430">
    <property type="component" value="Unassembled WGS sequence"/>
</dbReference>
<keyword evidence="3" id="KW-1133">Transmembrane helix</keyword>
<sequence length="303" mass="32999">MSRRRTEGAGADRPQGRRPAELQIFSNRALYHPFAAWLALRLASTPATPNMVSVAGGLCVVGAAVAYTQVAWPVSVMLGLLFHMSWHILDGADGDLARLTGQSGPVGELVDGICDYASHLVLYVLLALFLQAQIGPVAWFLMVLSGISHIAQSNHFEVQRRQYQWWVYGVPWLRSTSADDLADSGIFAALRSAYLGLASRMAPGVAAIDSALADAGLDPERLDRSRASVRGQLAPLLSGMTMLSANHRTIILALSMAAGSPAYYFLYQAVVLNLVLVRSIRRFDRAKDRIDDELSHADPNTRR</sequence>
<dbReference type="AlphaFoldDB" id="A0A6I4TWN5"/>
<dbReference type="PROSITE" id="PS00379">
    <property type="entry name" value="CDP_ALCOHOL_P_TRANSF"/>
    <property type="match status" value="1"/>
</dbReference>
<keyword evidence="1 2" id="KW-0808">Transferase</keyword>
<accession>A0A6I4TWN5</accession>
<name>A0A6I4TWN5_9SPHN</name>
<evidence type="ECO:0000256" key="3">
    <source>
        <dbReference type="SAM" id="Phobius"/>
    </source>
</evidence>
<keyword evidence="3" id="KW-0472">Membrane</keyword>
<keyword evidence="3" id="KW-0812">Transmembrane</keyword>
<dbReference type="InterPro" id="IPR048254">
    <property type="entry name" value="CDP_ALCOHOL_P_TRANSF_CS"/>
</dbReference>
<dbReference type="GO" id="GO:0008654">
    <property type="term" value="P:phospholipid biosynthetic process"/>
    <property type="evidence" value="ECO:0007669"/>
    <property type="project" value="InterPro"/>
</dbReference>
<dbReference type="GO" id="GO:0016780">
    <property type="term" value="F:phosphotransferase activity, for other substituted phosphate groups"/>
    <property type="evidence" value="ECO:0007669"/>
    <property type="project" value="InterPro"/>
</dbReference>
<comment type="caution">
    <text evidence="4">The sequence shown here is derived from an EMBL/GenBank/DDBJ whole genome shotgun (WGS) entry which is preliminary data.</text>
</comment>
<evidence type="ECO:0000256" key="1">
    <source>
        <dbReference type="ARBA" id="ARBA00022679"/>
    </source>
</evidence>
<dbReference type="Pfam" id="PF01066">
    <property type="entry name" value="CDP-OH_P_transf"/>
    <property type="match status" value="1"/>
</dbReference>
<feature type="transmembrane region" description="Helical" evidence="3">
    <location>
        <begin position="120"/>
        <end position="144"/>
    </location>
</feature>
<dbReference type="EMBL" id="WTYJ01000002">
    <property type="protein sequence ID" value="MXO99197.1"/>
    <property type="molecule type" value="Genomic_DNA"/>
</dbReference>
<organism evidence="4 5">
    <name type="scientific">Croceibacterium xixiisoli</name>
    <dbReference type="NCBI Taxonomy" id="1476466"/>
    <lineage>
        <taxon>Bacteria</taxon>
        <taxon>Pseudomonadati</taxon>
        <taxon>Pseudomonadota</taxon>
        <taxon>Alphaproteobacteria</taxon>
        <taxon>Sphingomonadales</taxon>
        <taxon>Erythrobacteraceae</taxon>
        <taxon>Croceibacterium</taxon>
    </lineage>
</organism>
<evidence type="ECO:0000256" key="2">
    <source>
        <dbReference type="RuleBase" id="RU003750"/>
    </source>
</evidence>
<comment type="similarity">
    <text evidence="2">Belongs to the CDP-alcohol phosphatidyltransferase class-I family.</text>
</comment>
<protein>
    <submittedName>
        <fullName evidence="4">CDP-alcohol phosphatidyltransferase</fullName>
    </submittedName>
</protein>